<dbReference type="Gene3D" id="3.40.50.720">
    <property type="entry name" value="NAD(P)-binding Rossmann-like Domain"/>
    <property type="match status" value="1"/>
</dbReference>
<dbReference type="Pfam" id="PF01408">
    <property type="entry name" value="GFO_IDH_MocA"/>
    <property type="match status" value="1"/>
</dbReference>
<dbReference type="GO" id="GO:0000166">
    <property type="term" value="F:nucleotide binding"/>
    <property type="evidence" value="ECO:0007669"/>
    <property type="project" value="InterPro"/>
</dbReference>
<dbReference type="Proteomes" id="UP000674234">
    <property type="component" value="Unassembled WGS sequence"/>
</dbReference>
<dbReference type="InterPro" id="IPR050463">
    <property type="entry name" value="Gfo/Idh/MocA_oxidrdct_glycsds"/>
</dbReference>
<dbReference type="AlphaFoldDB" id="A0A940WL61"/>
<evidence type="ECO:0000313" key="5">
    <source>
        <dbReference type="Proteomes" id="UP000674234"/>
    </source>
</evidence>
<dbReference type="SUPFAM" id="SSF51735">
    <property type="entry name" value="NAD(P)-binding Rossmann-fold domains"/>
    <property type="match status" value="1"/>
</dbReference>
<organism evidence="4 5">
    <name type="scientific">Microbispora oryzae</name>
    <dbReference type="NCBI Taxonomy" id="2806554"/>
    <lineage>
        <taxon>Bacteria</taxon>
        <taxon>Bacillati</taxon>
        <taxon>Actinomycetota</taxon>
        <taxon>Actinomycetes</taxon>
        <taxon>Streptosporangiales</taxon>
        <taxon>Streptosporangiaceae</taxon>
        <taxon>Microbispora</taxon>
    </lineage>
</organism>
<proteinExistence type="predicted"/>
<dbReference type="PANTHER" id="PTHR43818">
    <property type="entry name" value="BCDNA.GH03377"/>
    <property type="match status" value="1"/>
</dbReference>
<dbReference type="EMBL" id="JAFCNB010000001">
    <property type="protein sequence ID" value="MBP2702579.1"/>
    <property type="molecule type" value="Genomic_DNA"/>
</dbReference>
<dbReference type="Gene3D" id="3.30.360.10">
    <property type="entry name" value="Dihydrodipicolinate Reductase, domain 2"/>
    <property type="match status" value="1"/>
</dbReference>
<dbReference type="SUPFAM" id="SSF55347">
    <property type="entry name" value="Glyceraldehyde-3-phosphate dehydrogenase-like, C-terminal domain"/>
    <property type="match status" value="1"/>
</dbReference>
<dbReference type="InterPro" id="IPR055170">
    <property type="entry name" value="GFO_IDH_MocA-like_dom"/>
</dbReference>
<feature type="domain" description="Gfo/Idh/MocA-like oxidoreductase N-terminal" evidence="2">
    <location>
        <begin position="6"/>
        <end position="117"/>
    </location>
</feature>
<evidence type="ECO:0000313" key="4">
    <source>
        <dbReference type="EMBL" id="MBP2702579.1"/>
    </source>
</evidence>
<gene>
    <name evidence="4" type="ORF">JOL79_02030</name>
</gene>
<evidence type="ECO:0000256" key="1">
    <source>
        <dbReference type="ARBA" id="ARBA00023002"/>
    </source>
</evidence>
<dbReference type="Pfam" id="PF22725">
    <property type="entry name" value="GFO_IDH_MocA_C3"/>
    <property type="match status" value="1"/>
</dbReference>
<dbReference type="InterPro" id="IPR036291">
    <property type="entry name" value="NAD(P)-bd_dom_sf"/>
</dbReference>
<dbReference type="RefSeq" id="WP_210153858.1">
    <property type="nucleotide sequence ID" value="NZ_JAFCNB010000001.1"/>
</dbReference>
<sequence>MERVPVGLVGAGPWAEMVHARILAAGPDTRLAGVWARRPEAARTLADRYGVPAFERYEELLDASRAVAFAVPPYVQAELGVLAAKAGKALLLEKPLAADLDGARRLAEAIGEAGVASQMVFTLRYSDVAAAFIERARGLEPFGGYAANIGGGLLGGPFSTPWRLERGAVLDVGPHMIDMLDAALGPVVAVRAHGDPLRWVGLLLEHESGAVSEASLSMAAGGEAPPARVEAYGSGGNAVFIGSDVVGDVFPEVARQFAETVRRGGGHPLDAAHGLRLQRIIEEAERQLRQPR</sequence>
<comment type="caution">
    <text evidence="4">The sequence shown here is derived from an EMBL/GenBank/DDBJ whole genome shotgun (WGS) entry which is preliminary data.</text>
</comment>
<feature type="domain" description="GFO/IDH/MocA-like oxidoreductase" evidence="3">
    <location>
        <begin position="159"/>
        <end position="238"/>
    </location>
</feature>
<name>A0A940WL61_9ACTN</name>
<keyword evidence="5" id="KW-1185">Reference proteome</keyword>
<reference evidence="4" key="1">
    <citation type="submission" date="2021-02" db="EMBL/GenBank/DDBJ databases">
        <title>Draft genome sequence of Microbispora sp. RL4-1S isolated from rice leaves in Thailand.</title>
        <authorList>
            <person name="Muangham S."/>
            <person name="Duangmal K."/>
        </authorList>
    </citation>
    <scope>NUCLEOTIDE SEQUENCE</scope>
    <source>
        <strain evidence="4">RL4-1S</strain>
    </source>
</reference>
<dbReference type="InterPro" id="IPR000683">
    <property type="entry name" value="Gfo/Idh/MocA-like_OxRdtase_N"/>
</dbReference>
<accession>A0A940WL61</accession>
<dbReference type="PANTHER" id="PTHR43818:SF11">
    <property type="entry name" value="BCDNA.GH03377"/>
    <property type="match status" value="1"/>
</dbReference>
<keyword evidence="1" id="KW-0560">Oxidoreductase</keyword>
<dbReference type="GO" id="GO:0016491">
    <property type="term" value="F:oxidoreductase activity"/>
    <property type="evidence" value="ECO:0007669"/>
    <property type="project" value="UniProtKB-KW"/>
</dbReference>
<protein>
    <submittedName>
        <fullName evidence="4">Gfo/Idh/MocA family oxidoreductase</fullName>
    </submittedName>
</protein>
<evidence type="ECO:0000259" key="2">
    <source>
        <dbReference type="Pfam" id="PF01408"/>
    </source>
</evidence>
<evidence type="ECO:0000259" key="3">
    <source>
        <dbReference type="Pfam" id="PF22725"/>
    </source>
</evidence>